<evidence type="ECO:0000313" key="6">
    <source>
        <dbReference type="EMBL" id="SPD75407.1"/>
    </source>
</evidence>
<gene>
    <name evidence="6" type="primary">cobB</name>
    <name evidence="6" type="ORF">PITCH_A580010</name>
</gene>
<dbReference type="PROSITE" id="PS50305">
    <property type="entry name" value="SIRTUIN"/>
    <property type="match status" value="1"/>
</dbReference>
<accession>A0A445N108</accession>
<dbReference type="InterPro" id="IPR026591">
    <property type="entry name" value="Sirtuin_cat_small_dom_sf"/>
</dbReference>
<keyword evidence="6" id="KW-0378">Hydrolase</keyword>
<feature type="binding site" evidence="4">
    <location>
        <position position="131"/>
    </location>
    <ligand>
        <name>Zn(2+)</name>
        <dbReference type="ChEBI" id="CHEBI:29105"/>
    </ligand>
</feature>
<dbReference type="GO" id="GO:0017136">
    <property type="term" value="F:histone deacetylase activity, NAD-dependent"/>
    <property type="evidence" value="ECO:0007669"/>
    <property type="project" value="TreeGrafter"/>
</dbReference>
<dbReference type="Pfam" id="PF02146">
    <property type="entry name" value="SIR2"/>
    <property type="match status" value="1"/>
</dbReference>
<dbReference type="InterPro" id="IPR026590">
    <property type="entry name" value="Ssirtuin_cat_dom"/>
</dbReference>
<proteinExistence type="predicted"/>
<dbReference type="CDD" id="cd01407">
    <property type="entry name" value="SIR2-fam"/>
    <property type="match status" value="1"/>
</dbReference>
<dbReference type="NCBIfam" id="NF001753">
    <property type="entry name" value="PRK00481.1-3"/>
    <property type="match status" value="1"/>
</dbReference>
<dbReference type="InterPro" id="IPR003000">
    <property type="entry name" value="Sirtuin"/>
</dbReference>
<dbReference type="InterPro" id="IPR029035">
    <property type="entry name" value="DHS-like_NAD/FAD-binding_dom"/>
</dbReference>
<evidence type="ECO:0000256" key="1">
    <source>
        <dbReference type="ARBA" id="ARBA00012928"/>
    </source>
</evidence>
<dbReference type="Gene3D" id="3.30.1600.10">
    <property type="entry name" value="SIR2/SIRT2 'Small Domain"/>
    <property type="match status" value="1"/>
</dbReference>
<dbReference type="EC" id="2.3.1.286" evidence="1"/>
<evidence type="ECO:0000256" key="2">
    <source>
        <dbReference type="ARBA" id="ARBA00022679"/>
    </source>
</evidence>
<reference evidence="6" key="1">
    <citation type="submission" date="2018-01" db="EMBL/GenBank/DDBJ databases">
        <authorList>
            <person name="Regsiter A."/>
            <person name="William W."/>
        </authorList>
    </citation>
    <scope>NUCLEOTIDE SEQUENCE</scope>
    <source>
        <strain evidence="6">TRIP AH-1</strain>
    </source>
</reference>
<dbReference type="Gene3D" id="3.40.50.1220">
    <property type="entry name" value="TPP-binding domain"/>
    <property type="match status" value="1"/>
</dbReference>
<protein>
    <recommendedName>
        <fullName evidence="1">protein acetyllysine N-acetyltransferase</fullName>
        <ecNumber evidence="1">2.3.1.286</ecNumber>
    </recommendedName>
</protein>
<keyword evidence="4" id="KW-0862">Zinc</keyword>
<dbReference type="GO" id="GO:0016787">
    <property type="term" value="F:hydrolase activity"/>
    <property type="evidence" value="ECO:0007669"/>
    <property type="project" value="UniProtKB-KW"/>
</dbReference>
<feature type="active site" description="Proton acceptor" evidence="4">
    <location>
        <position position="123"/>
    </location>
</feature>
<dbReference type="PANTHER" id="PTHR11085:SF10">
    <property type="entry name" value="NAD-DEPENDENT PROTEIN DEACYLASE SIRTUIN-5, MITOCHONDRIAL-RELATED"/>
    <property type="match status" value="1"/>
</dbReference>
<feature type="binding site" evidence="4">
    <location>
        <position position="156"/>
    </location>
    <ligand>
        <name>Zn(2+)</name>
        <dbReference type="ChEBI" id="CHEBI:29105"/>
    </ligand>
</feature>
<feature type="domain" description="Deacetylase sirtuin-type" evidence="5">
    <location>
        <begin position="1"/>
        <end position="249"/>
    </location>
</feature>
<dbReference type="GO" id="GO:0070403">
    <property type="term" value="F:NAD+ binding"/>
    <property type="evidence" value="ECO:0007669"/>
    <property type="project" value="InterPro"/>
</dbReference>
<feature type="binding site" evidence="4">
    <location>
        <position position="159"/>
    </location>
    <ligand>
        <name>Zn(2+)</name>
        <dbReference type="ChEBI" id="CHEBI:29105"/>
    </ligand>
</feature>
<keyword evidence="3" id="KW-0520">NAD</keyword>
<dbReference type="EMBL" id="OJIN01000201">
    <property type="protein sequence ID" value="SPD75407.1"/>
    <property type="molecule type" value="Genomic_DNA"/>
</dbReference>
<dbReference type="InterPro" id="IPR050134">
    <property type="entry name" value="NAD-dep_sirtuin_deacylases"/>
</dbReference>
<dbReference type="PANTHER" id="PTHR11085">
    <property type="entry name" value="NAD-DEPENDENT PROTEIN DEACYLASE SIRTUIN-5, MITOCHONDRIAL-RELATED"/>
    <property type="match status" value="1"/>
</dbReference>
<keyword evidence="2" id="KW-0808">Transferase</keyword>
<dbReference type="SUPFAM" id="SSF52467">
    <property type="entry name" value="DHS-like NAD/FAD-binding domain"/>
    <property type="match status" value="1"/>
</dbReference>
<dbReference type="GO" id="GO:0046872">
    <property type="term" value="F:metal ion binding"/>
    <property type="evidence" value="ECO:0007669"/>
    <property type="project" value="UniProtKB-KW"/>
</dbReference>
<evidence type="ECO:0000256" key="3">
    <source>
        <dbReference type="ARBA" id="ARBA00023027"/>
    </source>
</evidence>
<evidence type="ECO:0000256" key="4">
    <source>
        <dbReference type="PROSITE-ProRule" id="PRU00236"/>
    </source>
</evidence>
<name>A0A445N108_9BACT</name>
<dbReference type="AlphaFoldDB" id="A0A445N108"/>
<feature type="binding site" evidence="4">
    <location>
        <position position="134"/>
    </location>
    <ligand>
        <name>Zn(2+)</name>
        <dbReference type="ChEBI" id="CHEBI:29105"/>
    </ligand>
</feature>
<sequence length="249" mass="27175">MNGLIQKGSQMIKEAQKILVFTGAGLSTESGIPDFRSPGGLWEKYDPTDFYYQKIISDEGARTKYWAMIKDVYSILAKAAPNRAHMAIKTLEDQGKLLSVVTQNIDGLHHEVGHSPEKIIEIHGTVATISCLSCGRQYMKDEIILRLNSGVKLPCCDQCSGILKPDSVSFGQAMPEDKMTLAIMHARECDLCIVVGSSLVVYPAASIPDYAAQSGARLMIINREPTPLDRSADLAIRQSVSVLADMVGM</sequence>
<keyword evidence="4" id="KW-0479">Metal-binding</keyword>
<evidence type="ECO:0000259" key="5">
    <source>
        <dbReference type="PROSITE" id="PS50305"/>
    </source>
</evidence>
<organism evidence="6">
    <name type="scientific">uncultured Desulfobacterium sp</name>
    <dbReference type="NCBI Taxonomy" id="201089"/>
    <lineage>
        <taxon>Bacteria</taxon>
        <taxon>Pseudomonadati</taxon>
        <taxon>Thermodesulfobacteriota</taxon>
        <taxon>Desulfobacteria</taxon>
        <taxon>Desulfobacterales</taxon>
        <taxon>Desulfobacteriaceae</taxon>
        <taxon>Desulfobacterium</taxon>
        <taxon>environmental samples</taxon>
    </lineage>
</organism>